<evidence type="ECO:0000313" key="2">
    <source>
        <dbReference type="Proteomes" id="UP000836387"/>
    </source>
</evidence>
<sequence>MQIGKGENRISVAYSGNVAHAHILAAEKLLAGAEVYRAAGTDVKPNQIIRIPYGLIIIVALFEEFLAWAIGRHPTLTRESILFSVNDYTAMRKAWRGVSGK</sequence>
<dbReference type="Proteomes" id="UP000836387">
    <property type="component" value="Unassembled WGS sequence"/>
</dbReference>
<comment type="caution">
    <text evidence="1">The sequence shown here is derived from an EMBL/GenBank/DDBJ whole genome shotgun (WGS) entry which is preliminary data.</text>
</comment>
<reference evidence="1" key="2">
    <citation type="submission" date="2021-10" db="EMBL/GenBank/DDBJ databases">
        <authorList>
            <person name="Piombo E."/>
        </authorList>
    </citation>
    <scope>NUCLEOTIDE SEQUENCE</scope>
</reference>
<accession>A0ACA9UCQ7</accession>
<organism evidence="1 2">
    <name type="scientific">Clonostachys rosea f. rosea IK726</name>
    <dbReference type="NCBI Taxonomy" id="1349383"/>
    <lineage>
        <taxon>Eukaryota</taxon>
        <taxon>Fungi</taxon>
        <taxon>Dikarya</taxon>
        <taxon>Ascomycota</taxon>
        <taxon>Pezizomycotina</taxon>
        <taxon>Sordariomycetes</taxon>
        <taxon>Hypocreomycetidae</taxon>
        <taxon>Hypocreales</taxon>
        <taxon>Bionectriaceae</taxon>
        <taxon>Clonostachys</taxon>
    </lineage>
</organism>
<proteinExistence type="predicted"/>
<name>A0ACA9UCQ7_BIOOC</name>
<feature type="non-terminal residue" evidence="1">
    <location>
        <position position="101"/>
    </location>
</feature>
<keyword evidence="2" id="KW-1185">Reference proteome</keyword>
<dbReference type="EMBL" id="CADEHS020000200">
    <property type="protein sequence ID" value="CAG9950862.1"/>
    <property type="molecule type" value="Genomic_DNA"/>
</dbReference>
<protein>
    <submittedName>
        <fullName evidence="1">Uncharacterized protein</fullName>
    </submittedName>
</protein>
<evidence type="ECO:0000313" key="1">
    <source>
        <dbReference type="EMBL" id="CAG9950862.1"/>
    </source>
</evidence>
<reference evidence="1" key="1">
    <citation type="submission" date="2020-04" db="EMBL/GenBank/DDBJ databases">
        <authorList>
            <person name="Broberg M."/>
        </authorList>
    </citation>
    <scope>NUCLEOTIDE SEQUENCE</scope>
</reference>
<gene>
    <name evidence="1" type="ORF">CRV2_00021693</name>
</gene>